<reference evidence="2" key="1">
    <citation type="submission" date="2024-03" db="EMBL/GenBank/DDBJ databases">
        <title>Complete genome sequence of Sulfurisphaera javensis strain KD-1.</title>
        <authorList>
            <person name="Sakai H."/>
            <person name="Nur N."/>
            <person name="Suwanto A."/>
            <person name="Kurosawa N."/>
        </authorList>
    </citation>
    <scope>NUCLEOTIDE SEQUENCE</scope>
    <source>
        <strain evidence="2">KD-1</strain>
    </source>
</reference>
<dbReference type="AlphaFoldDB" id="A0AAT9GVG9"/>
<protein>
    <submittedName>
        <fullName evidence="2">PIN domain-containing protein</fullName>
    </submittedName>
</protein>
<proteinExistence type="predicted"/>
<dbReference type="InterPro" id="IPR029060">
    <property type="entry name" value="PIN-like_dom_sf"/>
</dbReference>
<gene>
    <name evidence="2" type="ORF">SJAV_27740</name>
</gene>
<dbReference type="RefSeq" id="WP_369610300.1">
    <property type="nucleotide sequence ID" value="NZ_AP031322.1"/>
</dbReference>
<dbReference type="CDD" id="cd18684">
    <property type="entry name" value="PIN_VapC-like"/>
    <property type="match status" value="1"/>
</dbReference>
<dbReference type="SMART" id="SM00670">
    <property type="entry name" value="PINc"/>
    <property type="match status" value="1"/>
</dbReference>
<dbReference type="GeneID" id="92355725"/>
<dbReference type="SUPFAM" id="SSF88723">
    <property type="entry name" value="PIN domain-like"/>
    <property type="match status" value="1"/>
</dbReference>
<evidence type="ECO:0000259" key="1">
    <source>
        <dbReference type="SMART" id="SM00670"/>
    </source>
</evidence>
<dbReference type="PANTHER" id="PTHR39664">
    <property type="match status" value="1"/>
</dbReference>
<name>A0AAT9GVG9_9CREN</name>
<dbReference type="EMBL" id="AP031322">
    <property type="protein sequence ID" value="BFH74830.1"/>
    <property type="molecule type" value="Genomic_DNA"/>
</dbReference>
<evidence type="ECO:0000313" key="2">
    <source>
        <dbReference type="EMBL" id="BFH74830.1"/>
    </source>
</evidence>
<feature type="domain" description="PIN" evidence="1">
    <location>
        <begin position="1"/>
        <end position="121"/>
    </location>
</feature>
<sequence>MKAVVDTNVLIFDYVEDSEFHKDAEKLLDSLEKWMIPTLVIHEFVWFLKKNKLDNHIDDVLSYIKNEKAEILDDNIHILRKGIDIILSEKLSLSHYNDVVILSHAIVNNLALASFDRDLIKIAKKYSVKTIS</sequence>
<dbReference type="Pfam" id="PF01850">
    <property type="entry name" value="PIN"/>
    <property type="match status" value="1"/>
</dbReference>
<dbReference type="InterPro" id="IPR002716">
    <property type="entry name" value="PIN_dom"/>
</dbReference>
<dbReference type="KEGG" id="sjv:SJAV_27740"/>
<dbReference type="PANTHER" id="PTHR39664:SF2">
    <property type="entry name" value="NUCLEIC ACID-BINDING PROTEIN, CONTAINING PIN DOMAIN-RELATED"/>
    <property type="match status" value="1"/>
</dbReference>
<dbReference type="Gene3D" id="3.40.50.1010">
    <property type="entry name" value="5'-nuclease"/>
    <property type="match status" value="1"/>
</dbReference>
<accession>A0AAT9GVG9</accession>
<organism evidence="2">
    <name type="scientific">Sulfurisphaera javensis</name>
    <dbReference type="NCBI Taxonomy" id="2049879"/>
    <lineage>
        <taxon>Archaea</taxon>
        <taxon>Thermoproteota</taxon>
        <taxon>Thermoprotei</taxon>
        <taxon>Sulfolobales</taxon>
        <taxon>Sulfolobaceae</taxon>
        <taxon>Sulfurisphaera</taxon>
    </lineage>
</organism>